<dbReference type="InterPro" id="IPR018604">
    <property type="entry name" value="YycI-like"/>
</dbReference>
<dbReference type="Proteomes" id="UP001595916">
    <property type="component" value="Unassembled WGS sequence"/>
</dbReference>
<accession>A0ABV9QM55</accession>
<dbReference type="Pfam" id="PF09648">
    <property type="entry name" value="YycI"/>
    <property type="match status" value="1"/>
</dbReference>
<comment type="caution">
    <text evidence="2">The sequence shown here is derived from an EMBL/GenBank/DDBJ whole genome shotgun (WGS) entry which is preliminary data.</text>
</comment>
<keyword evidence="3" id="KW-1185">Reference proteome</keyword>
<feature type="domain" description="Regulatory protein YycH-like" evidence="1">
    <location>
        <begin position="43"/>
        <end position="258"/>
    </location>
</feature>
<name>A0ABV9QM55_9FIRM</name>
<organism evidence="2 3">
    <name type="scientific">Filifactor villosus</name>
    <dbReference type="NCBI Taxonomy" id="29374"/>
    <lineage>
        <taxon>Bacteria</taxon>
        <taxon>Bacillati</taxon>
        <taxon>Bacillota</taxon>
        <taxon>Clostridia</taxon>
        <taxon>Peptostreptococcales</taxon>
        <taxon>Filifactoraceae</taxon>
        <taxon>Filifactor</taxon>
    </lineage>
</organism>
<evidence type="ECO:0000313" key="2">
    <source>
        <dbReference type="EMBL" id="MFC4803774.1"/>
    </source>
</evidence>
<evidence type="ECO:0000259" key="1">
    <source>
        <dbReference type="Pfam" id="PF09648"/>
    </source>
</evidence>
<protein>
    <submittedName>
        <fullName evidence="2">Two-component system regulatory protein YycI</fullName>
    </submittedName>
</protein>
<proteinExistence type="predicted"/>
<gene>
    <name evidence="2" type="primary">yycI</name>
    <name evidence="2" type="ORF">ACFO4R_01640</name>
</gene>
<reference evidence="3" key="1">
    <citation type="journal article" date="2019" name="Int. J. Syst. Evol. Microbiol.">
        <title>The Global Catalogue of Microorganisms (GCM) 10K type strain sequencing project: providing services to taxonomists for standard genome sequencing and annotation.</title>
        <authorList>
            <consortium name="The Broad Institute Genomics Platform"/>
            <consortium name="The Broad Institute Genome Sequencing Center for Infectious Disease"/>
            <person name="Wu L."/>
            <person name="Ma J."/>
        </authorList>
    </citation>
    <scope>NUCLEOTIDE SEQUENCE [LARGE SCALE GENOMIC DNA]</scope>
    <source>
        <strain evidence="3">CCUG 46385</strain>
    </source>
</reference>
<evidence type="ECO:0000313" key="3">
    <source>
        <dbReference type="Proteomes" id="UP001595916"/>
    </source>
</evidence>
<dbReference type="RefSeq" id="WP_379787234.1">
    <property type="nucleotide sequence ID" value="NZ_JBHSHL010000005.1"/>
</dbReference>
<sequence>MNWNRAKTYLILALLLVNILLGYSIYMEIQANKPRNTYSEEMIRHFHNYLKQHEISLDTTLVEEKDMISPIEVNYLNISETLYPHLFYDFRPYIRVQKGKKLTMAIPLAMIMTEDTDHLEYTEKFIKRYFPDEDMTLKYNSRDEHGEFYYYTPLYKGRPLEEAFLTFQFDDTFHALNITKINIQPRKSSVEEHSVSSPIKAVSQVVSQMAPGSHIIQVELVYYYRPENDSDLLLTERARAFPSWRIQTSDHQFFYVSAIHQ</sequence>
<dbReference type="EMBL" id="JBHSHL010000005">
    <property type="protein sequence ID" value="MFC4803774.1"/>
    <property type="molecule type" value="Genomic_DNA"/>
</dbReference>